<dbReference type="AlphaFoldDB" id="A0A8R2D326"/>
<dbReference type="Proteomes" id="UP000007819">
    <property type="component" value="Chromosome X"/>
</dbReference>
<dbReference type="RefSeq" id="XP_016658312.1">
    <property type="nucleotide sequence ID" value="XM_016802823.2"/>
</dbReference>
<dbReference type="Gene3D" id="3.30.710.10">
    <property type="entry name" value="Potassium Channel Kv1.1, Chain A"/>
    <property type="match status" value="1"/>
</dbReference>
<dbReference type="KEGG" id="api:107883214"/>
<reference evidence="3" key="2">
    <citation type="submission" date="2022-06" db="UniProtKB">
        <authorList>
            <consortium name="EnsemblMetazoa"/>
        </authorList>
    </citation>
    <scope>IDENTIFICATION</scope>
</reference>
<dbReference type="InterPro" id="IPR011333">
    <property type="entry name" value="SKP1/BTB/POZ_sf"/>
</dbReference>
<dbReference type="InterPro" id="IPR000210">
    <property type="entry name" value="BTB/POZ_dom"/>
</dbReference>
<keyword evidence="1" id="KW-0732">Signal</keyword>
<feature type="signal peptide" evidence="1">
    <location>
        <begin position="1"/>
        <end position="18"/>
    </location>
</feature>
<dbReference type="PROSITE" id="PS50097">
    <property type="entry name" value="BTB"/>
    <property type="match status" value="1"/>
</dbReference>
<dbReference type="EnsemblMetazoa" id="XM_016802823.2">
    <property type="protein sequence ID" value="XP_016658312.1"/>
    <property type="gene ID" value="LOC107883214"/>
</dbReference>
<feature type="chain" id="PRO_5035839369" description="BTB domain-containing protein" evidence="1">
    <location>
        <begin position="19"/>
        <end position="119"/>
    </location>
</feature>
<name>A0A8R2D326_ACYPI</name>
<keyword evidence="4" id="KW-1185">Reference proteome</keyword>
<proteinExistence type="predicted"/>
<accession>A0A8R2D326</accession>
<dbReference type="OrthoDB" id="2359033at2759"/>
<dbReference type="GeneID" id="107883214"/>
<dbReference type="SUPFAM" id="SSF54695">
    <property type="entry name" value="POZ domain"/>
    <property type="match status" value="1"/>
</dbReference>
<feature type="domain" description="BTB" evidence="2">
    <location>
        <begin position="71"/>
        <end position="103"/>
    </location>
</feature>
<evidence type="ECO:0000259" key="2">
    <source>
        <dbReference type="PROSITE" id="PS50097"/>
    </source>
</evidence>
<organism evidence="3 4">
    <name type="scientific">Acyrthosiphon pisum</name>
    <name type="common">Pea aphid</name>
    <dbReference type="NCBI Taxonomy" id="7029"/>
    <lineage>
        <taxon>Eukaryota</taxon>
        <taxon>Metazoa</taxon>
        <taxon>Ecdysozoa</taxon>
        <taxon>Arthropoda</taxon>
        <taxon>Hexapoda</taxon>
        <taxon>Insecta</taxon>
        <taxon>Pterygota</taxon>
        <taxon>Neoptera</taxon>
        <taxon>Paraneoptera</taxon>
        <taxon>Hemiptera</taxon>
        <taxon>Sternorrhyncha</taxon>
        <taxon>Aphidomorpha</taxon>
        <taxon>Aphidoidea</taxon>
        <taxon>Aphididae</taxon>
        <taxon>Macrosiphini</taxon>
        <taxon>Acyrthosiphon</taxon>
    </lineage>
</organism>
<reference evidence="4" key="1">
    <citation type="submission" date="2010-06" db="EMBL/GenBank/DDBJ databases">
        <authorList>
            <person name="Jiang H."/>
            <person name="Abraham K."/>
            <person name="Ali S."/>
            <person name="Alsbrooks S.L."/>
            <person name="Anim B.N."/>
            <person name="Anosike U.S."/>
            <person name="Attaway T."/>
            <person name="Bandaranaike D.P."/>
            <person name="Battles P.K."/>
            <person name="Bell S.N."/>
            <person name="Bell A.V."/>
            <person name="Beltran B."/>
            <person name="Bickham C."/>
            <person name="Bustamante Y."/>
            <person name="Caleb T."/>
            <person name="Canada A."/>
            <person name="Cardenas V."/>
            <person name="Carter K."/>
            <person name="Chacko J."/>
            <person name="Chandrabose M.N."/>
            <person name="Chavez D."/>
            <person name="Chavez A."/>
            <person name="Chen L."/>
            <person name="Chu H.-S."/>
            <person name="Claassen K.J."/>
            <person name="Cockrell R."/>
            <person name="Collins M."/>
            <person name="Cooper J.A."/>
            <person name="Cree A."/>
            <person name="Curry S.M."/>
            <person name="Da Y."/>
            <person name="Dao M.D."/>
            <person name="Das B."/>
            <person name="Davila M.-L."/>
            <person name="Davy-Carroll L."/>
            <person name="Denson S."/>
            <person name="Dinh H."/>
            <person name="Ebong V.E."/>
            <person name="Edwards J.R."/>
            <person name="Egan A."/>
            <person name="El-Daye J."/>
            <person name="Escobedo L."/>
            <person name="Fernandez S."/>
            <person name="Fernando P.R."/>
            <person name="Flagg N."/>
            <person name="Forbes L.D."/>
            <person name="Fowler R.G."/>
            <person name="Fu Q."/>
            <person name="Gabisi R.A."/>
            <person name="Ganer J."/>
            <person name="Garbino Pronczuk A."/>
            <person name="Garcia R.M."/>
            <person name="Garner T."/>
            <person name="Garrett T.E."/>
            <person name="Gonzalez D.A."/>
            <person name="Hamid H."/>
            <person name="Hawkins E.S."/>
            <person name="Hirani K."/>
            <person name="Hogues M.E."/>
            <person name="Hollins B."/>
            <person name="Hsiao C.-H."/>
            <person name="Jabil R."/>
            <person name="James M.L."/>
            <person name="Jhangiani S.N."/>
            <person name="Johnson B."/>
            <person name="Johnson Q."/>
            <person name="Joshi V."/>
            <person name="Kalu J.B."/>
            <person name="Kam C."/>
            <person name="Kashfia A."/>
            <person name="Keebler J."/>
            <person name="Kisamo H."/>
            <person name="Kovar C.L."/>
            <person name="Lago L.A."/>
            <person name="Lai C.-Y."/>
            <person name="Laidlaw J."/>
            <person name="Lara F."/>
            <person name="Le T.-K."/>
            <person name="Lee S.L."/>
            <person name="Legall F.H."/>
            <person name="Lemon S.J."/>
            <person name="Lewis L.R."/>
            <person name="Li B."/>
            <person name="Liu Y."/>
            <person name="Liu Y.-S."/>
            <person name="Lopez J."/>
            <person name="Lozado R.J."/>
            <person name="Lu J."/>
            <person name="Madu R.C."/>
            <person name="Maheshwari M."/>
            <person name="Maheshwari R."/>
            <person name="Malloy K."/>
            <person name="Martinez E."/>
            <person name="Mathew T."/>
            <person name="Mercado I.C."/>
            <person name="Mercado C."/>
            <person name="Meyer B."/>
            <person name="Montgomery K."/>
            <person name="Morgan M.B."/>
            <person name="Munidasa M."/>
            <person name="Nazareth L.V."/>
            <person name="Nelson J."/>
            <person name="Ng B.M."/>
            <person name="Nguyen N.B."/>
            <person name="Nguyen P.Q."/>
            <person name="Nguyen T."/>
            <person name="Obregon M."/>
            <person name="Okwuonu G.O."/>
            <person name="Onwere C.G."/>
            <person name="Orozco G."/>
            <person name="Parra A."/>
            <person name="Patel S."/>
            <person name="Patil S."/>
            <person name="Perez A."/>
            <person name="Perez Y."/>
            <person name="Pham C."/>
            <person name="Primus E.L."/>
            <person name="Pu L.-L."/>
            <person name="Puazo M."/>
            <person name="Qin X."/>
            <person name="Quiroz J.B."/>
            <person name="Reese J."/>
            <person name="Richards S."/>
            <person name="Rives C.M."/>
            <person name="Robberts R."/>
            <person name="Ruiz S.J."/>
            <person name="Ruiz M.J."/>
            <person name="Santibanez J."/>
            <person name="Schneider B.W."/>
            <person name="Sisson I."/>
            <person name="Smith M."/>
            <person name="Sodergren E."/>
            <person name="Song X.-Z."/>
            <person name="Song B.B."/>
            <person name="Summersgill H."/>
            <person name="Thelus R."/>
            <person name="Thornton R.D."/>
            <person name="Trejos Z.Y."/>
            <person name="Usmani K."/>
            <person name="Vattathil S."/>
            <person name="Villasana D."/>
            <person name="Walker D.L."/>
            <person name="Wang S."/>
            <person name="Wang K."/>
            <person name="White C.S."/>
            <person name="Williams A.C."/>
            <person name="Williamson J."/>
            <person name="Wilson K."/>
            <person name="Woghiren I.O."/>
            <person name="Woodworth J.R."/>
            <person name="Worley K.C."/>
            <person name="Wright R.A."/>
            <person name="Wu W."/>
            <person name="Young L."/>
            <person name="Zhang L."/>
            <person name="Zhang J."/>
            <person name="Zhu Y."/>
            <person name="Muzny D.M."/>
            <person name="Weinstock G."/>
            <person name="Gibbs R.A."/>
        </authorList>
    </citation>
    <scope>NUCLEOTIDE SEQUENCE [LARGE SCALE GENOMIC DNA]</scope>
    <source>
        <strain evidence="4">LSR1</strain>
    </source>
</reference>
<evidence type="ECO:0000313" key="3">
    <source>
        <dbReference type="EnsemblMetazoa" id="XP_016658312.1"/>
    </source>
</evidence>
<dbReference type="Pfam" id="PF00651">
    <property type="entry name" value="BTB"/>
    <property type="match status" value="1"/>
</dbReference>
<sequence>MTFFTVIIVITKISYFIAKEMDSEKRVIPWTSGQKQVVESNGCKPKIYINSYHTHNLFQVLQSLHSEKVLRDTKLETDGSVIVNAHKVVLVSASPYFCAMFTSFAEGDKDSTSISYKAW</sequence>
<protein>
    <recommendedName>
        <fullName evidence="2">BTB domain-containing protein</fullName>
    </recommendedName>
</protein>
<evidence type="ECO:0000313" key="4">
    <source>
        <dbReference type="Proteomes" id="UP000007819"/>
    </source>
</evidence>
<evidence type="ECO:0000256" key="1">
    <source>
        <dbReference type="SAM" id="SignalP"/>
    </source>
</evidence>